<gene>
    <name evidence="2" type="ORF">FG383_08040</name>
</gene>
<organism evidence="2 3">
    <name type="scientific">Psychrobacillus soli</name>
    <dbReference type="NCBI Taxonomy" id="1543965"/>
    <lineage>
        <taxon>Bacteria</taxon>
        <taxon>Bacillati</taxon>
        <taxon>Bacillota</taxon>
        <taxon>Bacilli</taxon>
        <taxon>Bacillales</taxon>
        <taxon>Bacillaceae</taxon>
        <taxon>Psychrobacillus</taxon>
    </lineage>
</organism>
<keyword evidence="1" id="KW-0472">Membrane</keyword>
<reference evidence="2 3" key="1">
    <citation type="submission" date="2019-05" db="EMBL/GenBank/DDBJ databases">
        <title>Psychrobacillus vulpis sp. nov., a new species isolated from feces of a red fox that inhabits in The Tablas de Daimiel Natural Park, Albacete, Spain.</title>
        <authorList>
            <person name="Rodriguez M."/>
            <person name="Reina J.C."/>
            <person name="Bejar V."/>
            <person name="Llamas I."/>
        </authorList>
    </citation>
    <scope>NUCLEOTIDE SEQUENCE [LARGE SCALE GENOMIC DNA]</scope>
    <source>
        <strain evidence="2 3">NHI-2</strain>
    </source>
</reference>
<name>A0A544TDK8_9BACI</name>
<protein>
    <submittedName>
        <fullName evidence="2">Uncharacterized protein</fullName>
    </submittedName>
</protein>
<keyword evidence="1" id="KW-0812">Transmembrane</keyword>
<dbReference type="Proteomes" id="UP000318937">
    <property type="component" value="Unassembled WGS sequence"/>
</dbReference>
<keyword evidence="1" id="KW-1133">Transmembrane helix</keyword>
<evidence type="ECO:0000313" key="2">
    <source>
        <dbReference type="EMBL" id="TQR15547.1"/>
    </source>
</evidence>
<evidence type="ECO:0000256" key="1">
    <source>
        <dbReference type="SAM" id="Phobius"/>
    </source>
</evidence>
<keyword evidence="3" id="KW-1185">Reference proteome</keyword>
<proteinExistence type="predicted"/>
<feature type="transmembrane region" description="Helical" evidence="1">
    <location>
        <begin position="34"/>
        <end position="53"/>
    </location>
</feature>
<accession>A0A544TDK8</accession>
<sequence length="65" mass="7150">MKSILNLIIGLAFCFIGYLAFGGIIAYIGYEGAGILFGIIFIILLTIIINLLMKINSNIEKLKNK</sequence>
<comment type="caution">
    <text evidence="2">The sequence shown here is derived from an EMBL/GenBank/DDBJ whole genome shotgun (WGS) entry which is preliminary data.</text>
</comment>
<dbReference type="EMBL" id="VDGG01000014">
    <property type="protein sequence ID" value="TQR15547.1"/>
    <property type="molecule type" value="Genomic_DNA"/>
</dbReference>
<evidence type="ECO:0000313" key="3">
    <source>
        <dbReference type="Proteomes" id="UP000318937"/>
    </source>
</evidence>
<dbReference type="AlphaFoldDB" id="A0A544TDK8"/>
<feature type="transmembrane region" description="Helical" evidence="1">
    <location>
        <begin position="7"/>
        <end position="28"/>
    </location>
</feature>
<dbReference type="RefSeq" id="WP_142606712.1">
    <property type="nucleotide sequence ID" value="NZ_VDGG01000014.1"/>
</dbReference>